<dbReference type="Pfam" id="PF24963">
    <property type="entry name" value="DUF7768"/>
    <property type="match status" value="1"/>
</dbReference>
<accession>A0A174W102</accession>
<name>A0A174W102_9FIRM</name>
<evidence type="ECO:0000259" key="2">
    <source>
        <dbReference type="Pfam" id="PF24963"/>
    </source>
</evidence>
<feature type="domain" description="DUF4314" evidence="1">
    <location>
        <begin position="119"/>
        <end position="185"/>
    </location>
</feature>
<proteinExistence type="predicted"/>
<dbReference type="AlphaFoldDB" id="A0A174W102"/>
<dbReference type="Gene3D" id="3.40.50.10400">
    <property type="entry name" value="Hypothetical protein PA1492"/>
    <property type="match status" value="1"/>
</dbReference>
<feature type="domain" description="DUF7768" evidence="2">
    <location>
        <begin position="2"/>
        <end position="105"/>
    </location>
</feature>
<dbReference type="Pfam" id="PF14192">
    <property type="entry name" value="DUF4314"/>
    <property type="match status" value="1"/>
</dbReference>
<evidence type="ECO:0000313" key="3">
    <source>
        <dbReference type="EMBL" id="CUQ38207.1"/>
    </source>
</evidence>
<protein>
    <submittedName>
        <fullName evidence="3">Uncharacterized protein</fullName>
    </submittedName>
</protein>
<sequence length="185" mass="21170">MKYVFICSPYRPVGEDPETELRKNIDQAKRACRLAVSRGLIPLAPHLYFTQFLDDNDPQERKFGQQAGKEWMVCVSELWVVGDRISSGMEEELKLARLWSIPIKKVKFHNEQEKTYPDRKTVEQLRKEYPAGCRVKLLEMDDIQAPPIGTEGTVVHVDDTGSICVRWDTGSGLNVIYGVDRCVKI</sequence>
<dbReference type="InterPro" id="IPR056670">
    <property type="entry name" value="DUF7768"/>
</dbReference>
<organism evidence="3 4">
    <name type="scientific">Blautia obeum</name>
    <dbReference type="NCBI Taxonomy" id="40520"/>
    <lineage>
        <taxon>Bacteria</taxon>
        <taxon>Bacillati</taxon>
        <taxon>Bacillota</taxon>
        <taxon>Clostridia</taxon>
        <taxon>Lachnospirales</taxon>
        <taxon>Lachnospiraceae</taxon>
        <taxon>Blautia</taxon>
    </lineage>
</organism>
<dbReference type="InterPro" id="IPR025463">
    <property type="entry name" value="DUF4314"/>
</dbReference>
<evidence type="ECO:0000259" key="1">
    <source>
        <dbReference type="Pfam" id="PF14192"/>
    </source>
</evidence>
<reference evidence="3 4" key="1">
    <citation type="submission" date="2015-09" db="EMBL/GenBank/DDBJ databases">
        <authorList>
            <consortium name="Pathogen Informatics"/>
        </authorList>
    </citation>
    <scope>NUCLEOTIDE SEQUENCE [LARGE SCALE GENOMIC DNA]</scope>
    <source>
        <strain evidence="3 4">2789STDY5834957</strain>
    </source>
</reference>
<evidence type="ECO:0000313" key="4">
    <source>
        <dbReference type="Proteomes" id="UP000095762"/>
    </source>
</evidence>
<dbReference type="Proteomes" id="UP000095762">
    <property type="component" value="Unassembled WGS sequence"/>
</dbReference>
<dbReference type="EMBL" id="CZBP01000039">
    <property type="protein sequence ID" value="CUQ38207.1"/>
    <property type="molecule type" value="Genomic_DNA"/>
</dbReference>
<gene>
    <name evidence="3" type="ORF">ERS852569_03520</name>
</gene>